<reference evidence="5" key="1">
    <citation type="journal article" date="2018" name="DNA Res.">
        <title>Multiple hybrid de novo genome assembly of finger millet, an orphan allotetraploid crop.</title>
        <authorList>
            <person name="Hatakeyama M."/>
            <person name="Aluri S."/>
            <person name="Balachadran M.T."/>
            <person name="Sivarajan S.R."/>
            <person name="Patrignani A."/>
            <person name="Gruter S."/>
            <person name="Poveda L."/>
            <person name="Shimizu-Inatsugi R."/>
            <person name="Baeten J."/>
            <person name="Francoijs K.J."/>
            <person name="Nataraja K.N."/>
            <person name="Reddy Y.A.N."/>
            <person name="Phadnis S."/>
            <person name="Ravikumar R.L."/>
            <person name="Schlapbach R."/>
            <person name="Sreeman S.M."/>
            <person name="Shimizu K.K."/>
        </authorList>
    </citation>
    <scope>NUCLEOTIDE SEQUENCE</scope>
</reference>
<keyword evidence="6" id="KW-1185">Reference proteome</keyword>
<dbReference type="Pfam" id="PF01095">
    <property type="entry name" value="Pectinesterase"/>
    <property type="match status" value="1"/>
</dbReference>
<keyword evidence="3" id="KW-0063">Aspartyl esterase</keyword>
<name>A0AAV5CD34_ELECO</name>
<sequence length="159" mass="17655">MPKKAFSSTAIATYWEQLISTSWTEECLNSSSRYTVDWSTGFVFQFSKITGDPLLRAKGVETYLARPWKNFSRTVFMECSMDDVVQPLGYLPWDGSAGLDTLYYAEYNNTGPGSDTSGRVKWPGFHVISEAQASNFTVESFIGGGRWLPGTGVEFTPGL</sequence>
<evidence type="ECO:0000256" key="3">
    <source>
        <dbReference type="ARBA" id="ARBA00023085"/>
    </source>
</evidence>
<organism evidence="5 6">
    <name type="scientific">Eleusine coracana subsp. coracana</name>
    <dbReference type="NCBI Taxonomy" id="191504"/>
    <lineage>
        <taxon>Eukaryota</taxon>
        <taxon>Viridiplantae</taxon>
        <taxon>Streptophyta</taxon>
        <taxon>Embryophyta</taxon>
        <taxon>Tracheophyta</taxon>
        <taxon>Spermatophyta</taxon>
        <taxon>Magnoliopsida</taxon>
        <taxon>Liliopsida</taxon>
        <taxon>Poales</taxon>
        <taxon>Poaceae</taxon>
        <taxon>PACMAD clade</taxon>
        <taxon>Chloridoideae</taxon>
        <taxon>Cynodonteae</taxon>
        <taxon>Eleusininae</taxon>
        <taxon>Eleusine</taxon>
    </lineage>
</organism>
<comment type="caution">
    <text evidence="5">The sequence shown here is derived from an EMBL/GenBank/DDBJ whole genome shotgun (WGS) entry which is preliminary data.</text>
</comment>
<proteinExistence type="predicted"/>
<dbReference type="GO" id="GO:0042545">
    <property type="term" value="P:cell wall modification"/>
    <property type="evidence" value="ECO:0007669"/>
    <property type="project" value="InterPro"/>
</dbReference>
<evidence type="ECO:0000256" key="1">
    <source>
        <dbReference type="ARBA" id="ARBA00005184"/>
    </source>
</evidence>
<reference evidence="5" key="2">
    <citation type="submission" date="2021-12" db="EMBL/GenBank/DDBJ databases">
        <title>Resequencing data analysis of finger millet.</title>
        <authorList>
            <person name="Hatakeyama M."/>
            <person name="Aluri S."/>
            <person name="Balachadran M.T."/>
            <person name="Sivarajan S.R."/>
            <person name="Poveda L."/>
            <person name="Shimizu-Inatsugi R."/>
            <person name="Schlapbach R."/>
            <person name="Sreeman S.M."/>
            <person name="Shimizu K.K."/>
        </authorList>
    </citation>
    <scope>NUCLEOTIDE SEQUENCE</scope>
</reference>
<gene>
    <name evidence="5" type="primary">ga12771</name>
    <name evidence="5" type="ORF">PR202_ga12771</name>
</gene>
<evidence type="ECO:0000313" key="5">
    <source>
        <dbReference type="EMBL" id="GJM95972.1"/>
    </source>
</evidence>
<dbReference type="Gene3D" id="2.160.20.10">
    <property type="entry name" value="Single-stranded right-handed beta-helix, Pectin lyase-like"/>
    <property type="match status" value="1"/>
</dbReference>
<dbReference type="PANTHER" id="PTHR31707">
    <property type="entry name" value="PECTINESTERASE"/>
    <property type="match status" value="1"/>
</dbReference>
<keyword evidence="2" id="KW-0378">Hydrolase</keyword>
<feature type="domain" description="Pectinesterase catalytic" evidence="4">
    <location>
        <begin position="29"/>
        <end position="144"/>
    </location>
</feature>
<dbReference type="InterPro" id="IPR011050">
    <property type="entry name" value="Pectin_lyase_fold/virulence"/>
</dbReference>
<evidence type="ECO:0000256" key="2">
    <source>
        <dbReference type="ARBA" id="ARBA00022801"/>
    </source>
</evidence>
<dbReference type="AlphaFoldDB" id="A0AAV5CD34"/>
<dbReference type="GO" id="GO:0030599">
    <property type="term" value="F:pectinesterase activity"/>
    <property type="evidence" value="ECO:0007669"/>
    <property type="project" value="InterPro"/>
</dbReference>
<accession>A0AAV5CD34</accession>
<dbReference type="InterPro" id="IPR000070">
    <property type="entry name" value="Pectinesterase_cat"/>
</dbReference>
<evidence type="ECO:0000313" key="6">
    <source>
        <dbReference type="Proteomes" id="UP001054889"/>
    </source>
</evidence>
<dbReference type="EMBL" id="BQKI01000006">
    <property type="protein sequence ID" value="GJM95972.1"/>
    <property type="molecule type" value="Genomic_DNA"/>
</dbReference>
<dbReference type="SUPFAM" id="SSF51126">
    <property type="entry name" value="Pectin lyase-like"/>
    <property type="match status" value="1"/>
</dbReference>
<protein>
    <recommendedName>
        <fullName evidence="4">Pectinesterase catalytic domain-containing protein</fullName>
    </recommendedName>
</protein>
<dbReference type="InterPro" id="IPR012334">
    <property type="entry name" value="Pectin_lyas_fold"/>
</dbReference>
<dbReference type="Proteomes" id="UP001054889">
    <property type="component" value="Unassembled WGS sequence"/>
</dbReference>
<comment type="pathway">
    <text evidence="1">Glycan metabolism; pectin degradation; 2-dehydro-3-deoxy-D-gluconate from pectin: step 1/5.</text>
</comment>
<evidence type="ECO:0000259" key="4">
    <source>
        <dbReference type="Pfam" id="PF01095"/>
    </source>
</evidence>